<sequence>MRHRIPYISIATQFTELASKLAVHVGGCARAAGLIEVTNIAGVLVRCR</sequence>
<dbReference type="RefSeq" id="WP_304484686.1">
    <property type="nucleotide sequence ID" value="NZ_JAUQOQ010000011.1"/>
</dbReference>
<dbReference type="EMBL" id="JBHFXX010000025">
    <property type="protein sequence ID" value="MFB3802752.1"/>
    <property type="molecule type" value="Genomic_DNA"/>
</dbReference>
<gene>
    <name evidence="1" type="ORF">ACE1YR_20335</name>
</gene>
<organism evidence="1 2">
    <name type="scientific">Pseudomonas boreofloridensis</name>
    <dbReference type="NCBI Taxonomy" id="3064348"/>
    <lineage>
        <taxon>Bacteria</taxon>
        <taxon>Pseudomonadati</taxon>
        <taxon>Pseudomonadota</taxon>
        <taxon>Gammaproteobacteria</taxon>
        <taxon>Pseudomonadales</taxon>
        <taxon>Pseudomonadaceae</taxon>
        <taxon>Pseudomonas</taxon>
    </lineage>
</organism>
<keyword evidence="2" id="KW-1185">Reference proteome</keyword>
<reference evidence="1 2" key="1">
    <citation type="submission" date="2024-09" db="EMBL/GenBank/DDBJ databases">
        <authorList>
            <person name="Fullem K."/>
        </authorList>
    </citation>
    <scope>NUCLEOTIDE SEQUENCE [LARGE SCALE GENOMIC DNA]</scope>
    <source>
        <strain evidence="2">K1(2024)</strain>
    </source>
</reference>
<comment type="caution">
    <text evidence="1">The sequence shown here is derived from an EMBL/GenBank/DDBJ whole genome shotgun (WGS) entry which is preliminary data.</text>
</comment>
<evidence type="ECO:0000313" key="1">
    <source>
        <dbReference type="EMBL" id="MFB3802752.1"/>
    </source>
</evidence>
<evidence type="ECO:0000313" key="2">
    <source>
        <dbReference type="Proteomes" id="UP001577047"/>
    </source>
</evidence>
<name>A0ABV4ZFX6_9PSED</name>
<accession>A0ABV4ZFX6</accession>
<proteinExistence type="predicted"/>
<protein>
    <submittedName>
        <fullName evidence="1">Uncharacterized protein</fullName>
    </submittedName>
</protein>
<dbReference type="Proteomes" id="UP001577047">
    <property type="component" value="Unassembled WGS sequence"/>
</dbReference>